<proteinExistence type="predicted"/>
<name>A0ABS7H050_9HYPH</name>
<evidence type="ECO:0008006" key="3">
    <source>
        <dbReference type="Google" id="ProtNLM"/>
    </source>
</evidence>
<gene>
    <name evidence="1" type="ORF">JNB85_24835</name>
</gene>
<protein>
    <recommendedName>
        <fullName evidence="3">Zinc-binding domain-containing protein</fullName>
    </recommendedName>
</protein>
<dbReference type="Proteomes" id="UP000717752">
    <property type="component" value="Unassembled WGS sequence"/>
</dbReference>
<dbReference type="EMBL" id="JAEUAK010000011">
    <property type="protein sequence ID" value="MBW9055639.1"/>
    <property type="molecule type" value="Genomic_DNA"/>
</dbReference>
<sequence length="160" mass="18571">MKFQDKKPTFEGRDGVICEECEILKFFQPGELEEKFPAADGMDSIRVMALNLFGCERVKNQWYDRCKMHFYFSPQEWARRMGYVHPDELKAAAAGRTIGELAEWEQMKATCLKCKHSRWLDRWALQKRYGKGLTLSELGARLTCRCGKRGAEIGIGYMSR</sequence>
<comment type="caution">
    <text evidence="1">The sequence shown here is derived from an EMBL/GenBank/DDBJ whole genome shotgun (WGS) entry which is preliminary data.</text>
</comment>
<evidence type="ECO:0000313" key="2">
    <source>
        <dbReference type="Proteomes" id="UP000717752"/>
    </source>
</evidence>
<organism evidence="1 2">
    <name type="scientific">Rhizobium mesosinicum</name>
    <dbReference type="NCBI Taxonomy" id="335017"/>
    <lineage>
        <taxon>Bacteria</taxon>
        <taxon>Pseudomonadati</taxon>
        <taxon>Pseudomonadota</taxon>
        <taxon>Alphaproteobacteria</taxon>
        <taxon>Hyphomicrobiales</taxon>
        <taxon>Rhizobiaceae</taxon>
        <taxon>Rhizobium/Agrobacterium group</taxon>
        <taxon>Rhizobium</taxon>
    </lineage>
</organism>
<keyword evidence="2" id="KW-1185">Reference proteome</keyword>
<accession>A0ABS7H050</accession>
<evidence type="ECO:0000313" key="1">
    <source>
        <dbReference type="EMBL" id="MBW9055639.1"/>
    </source>
</evidence>
<reference evidence="1 2" key="1">
    <citation type="journal article" date="2021" name="MBio">
        <title>Poor Competitiveness of Bradyrhizobium in Pigeon Pea Root Colonization in Indian Soils.</title>
        <authorList>
            <person name="Chalasani D."/>
            <person name="Basu A."/>
            <person name="Pullabhotla S.V.S.R.N."/>
            <person name="Jorrin B."/>
            <person name="Neal A.L."/>
            <person name="Poole P.S."/>
            <person name="Podile A.R."/>
            <person name="Tkacz A."/>
        </authorList>
    </citation>
    <scope>NUCLEOTIDE SEQUENCE [LARGE SCALE GENOMIC DNA]</scope>
    <source>
        <strain evidence="1 2">HU56</strain>
    </source>
</reference>
<dbReference type="RefSeq" id="WP_220336945.1">
    <property type="nucleotide sequence ID" value="NZ_JAEUAK010000011.1"/>
</dbReference>